<keyword evidence="1" id="KW-0378">Hydrolase</keyword>
<dbReference type="InterPro" id="IPR016035">
    <property type="entry name" value="Acyl_Trfase/lysoPLipase"/>
</dbReference>
<reference evidence="6" key="1">
    <citation type="submission" date="2009-10" db="EMBL/GenBank/DDBJ databases">
        <title>Diversity of trophic interactions inside an arsenic-rich microbial ecosystem.</title>
        <authorList>
            <person name="Bertin P.N."/>
            <person name="Heinrich-Salmeron A."/>
            <person name="Pelletier E."/>
            <person name="Goulhen-Chollet F."/>
            <person name="Arsene-Ploetze F."/>
            <person name="Gallien S."/>
            <person name="Calteau A."/>
            <person name="Vallenet D."/>
            <person name="Casiot C."/>
            <person name="Chane-Woon-Ming B."/>
            <person name="Giloteaux L."/>
            <person name="Barakat M."/>
            <person name="Bonnefoy V."/>
            <person name="Bruneel O."/>
            <person name="Chandler M."/>
            <person name="Cleiss J."/>
            <person name="Duran R."/>
            <person name="Elbaz-Poulichet F."/>
            <person name="Fonknechten N."/>
            <person name="Lauga B."/>
            <person name="Mornico D."/>
            <person name="Ortet P."/>
            <person name="Schaeffer C."/>
            <person name="Siguier P."/>
            <person name="Alexander Thil Smith A."/>
            <person name="Van Dorsselaer A."/>
            <person name="Weissenbach J."/>
            <person name="Medigue C."/>
            <person name="Le Paslier D."/>
        </authorList>
    </citation>
    <scope>NUCLEOTIDE SEQUENCE</scope>
</reference>
<accession>E6PMT7</accession>
<keyword evidence="3" id="KW-0443">Lipid metabolism</keyword>
<dbReference type="InterPro" id="IPR002641">
    <property type="entry name" value="PNPLA_dom"/>
</dbReference>
<feature type="region of interest" description="Disordered" evidence="4">
    <location>
        <begin position="21"/>
        <end position="48"/>
    </location>
</feature>
<organism evidence="6">
    <name type="scientific">mine drainage metagenome</name>
    <dbReference type="NCBI Taxonomy" id="410659"/>
    <lineage>
        <taxon>unclassified sequences</taxon>
        <taxon>metagenomes</taxon>
        <taxon>ecological metagenomes</taxon>
    </lineage>
</organism>
<evidence type="ECO:0000259" key="5">
    <source>
        <dbReference type="PROSITE" id="PS51635"/>
    </source>
</evidence>
<evidence type="ECO:0000256" key="4">
    <source>
        <dbReference type="SAM" id="MobiDB-lite"/>
    </source>
</evidence>
<dbReference type="PANTHER" id="PTHR14226">
    <property type="entry name" value="NEUROPATHY TARGET ESTERASE/SWISS CHEESE D.MELANOGASTER"/>
    <property type="match status" value="1"/>
</dbReference>
<evidence type="ECO:0000256" key="3">
    <source>
        <dbReference type="ARBA" id="ARBA00023098"/>
    </source>
</evidence>
<comment type="caution">
    <text evidence="6">The sequence shown here is derived from an EMBL/GenBank/DDBJ whole genome shotgun (WGS) entry which is preliminary data.</text>
</comment>
<dbReference type="EMBL" id="CABM01000022">
    <property type="protein sequence ID" value="CBH96239.1"/>
    <property type="molecule type" value="Genomic_DNA"/>
</dbReference>
<dbReference type="GO" id="GO:0016042">
    <property type="term" value="P:lipid catabolic process"/>
    <property type="evidence" value="ECO:0007669"/>
    <property type="project" value="UniProtKB-KW"/>
</dbReference>
<dbReference type="SUPFAM" id="SSF52151">
    <property type="entry name" value="FabD/lysophospholipase-like"/>
    <property type="match status" value="1"/>
</dbReference>
<dbReference type="PANTHER" id="PTHR14226:SF57">
    <property type="entry name" value="BLR7027 PROTEIN"/>
    <property type="match status" value="1"/>
</dbReference>
<feature type="domain" description="PNPLA" evidence="5">
    <location>
        <begin position="87"/>
        <end position="296"/>
    </location>
</feature>
<dbReference type="InterPro" id="IPR021095">
    <property type="entry name" value="DUF3734"/>
</dbReference>
<dbReference type="AlphaFoldDB" id="E6PMT7"/>
<evidence type="ECO:0000256" key="2">
    <source>
        <dbReference type="ARBA" id="ARBA00022963"/>
    </source>
</evidence>
<dbReference type="InterPro" id="IPR050301">
    <property type="entry name" value="NTE"/>
</dbReference>
<sequence>MSAKSETVPARAPRKAIAAAMDAATVPKPEQAPVQGKRVAKAPPKAAPAPARRVGAALEQAQAELAIEPTGSNPLLSRVAAYEHIALVLQGGGALGAYQAGVVQGLAEAGIQPTWVAGISIGSIHCAIIAGNPPHLRALRLREFWHRVTQQPVLPPTLWEQEPWVSLLPENALPWMAPLQSLRALAEGQKGFFVPRPLPGIGPDQASVYDTAPLRATLEELVDFDRLNNGEMRVSVGAVNVRTGNLEYFDTTEQRLGPEHFMASGALPPGFPAVRIGDDLYWDGGLVSNTPLTQVLGGHPHAHTLVFQVDLWSAQGDPPRNLGEVGERVKDIQYSSRTRAVTDMLERAHEQRSILRGLLAQIPQAGRSRDPLRSQVEEMARDKRYNVIHLIYKDKPYDGQDKDFQFGRGTMRAHWNSGLHTVQRTLAHTHWFDLPSANRPFVTHDVHRQDSAS</sequence>
<dbReference type="GO" id="GO:0016787">
    <property type="term" value="F:hydrolase activity"/>
    <property type="evidence" value="ECO:0007669"/>
    <property type="project" value="UniProtKB-KW"/>
</dbReference>
<evidence type="ECO:0000256" key="1">
    <source>
        <dbReference type="ARBA" id="ARBA00022801"/>
    </source>
</evidence>
<evidence type="ECO:0000313" key="6">
    <source>
        <dbReference type="EMBL" id="CBH96239.1"/>
    </source>
</evidence>
<dbReference type="PROSITE" id="PS51635">
    <property type="entry name" value="PNPLA"/>
    <property type="match status" value="1"/>
</dbReference>
<keyword evidence="2" id="KW-0442">Lipid degradation</keyword>
<dbReference type="Pfam" id="PF12536">
    <property type="entry name" value="DUF3734"/>
    <property type="match status" value="1"/>
</dbReference>
<name>E6PMT7_9ZZZZ</name>
<dbReference type="Gene3D" id="3.40.1090.10">
    <property type="entry name" value="Cytosolic phospholipase A2 catalytic domain"/>
    <property type="match status" value="2"/>
</dbReference>
<gene>
    <name evidence="6" type="ORF">CARN2_1230</name>
</gene>
<protein>
    <submittedName>
        <fullName evidence="6">Putative Patatin</fullName>
    </submittedName>
</protein>
<dbReference type="Pfam" id="PF01734">
    <property type="entry name" value="Patatin"/>
    <property type="match status" value="1"/>
</dbReference>
<dbReference type="CDD" id="cd07209">
    <property type="entry name" value="Pat_hypo_Ecoli_Z1214_like"/>
    <property type="match status" value="1"/>
</dbReference>
<proteinExistence type="predicted"/>